<keyword evidence="4 5" id="KW-0472">Membrane</keyword>
<dbReference type="RefSeq" id="WP_160625727.1">
    <property type="nucleotide sequence ID" value="NZ_WUUQ01000006.1"/>
</dbReference>
<dbReference type="AlphaFoldDB" id="A0A6N8UGH3"/>
<comment type="subcellular location">
    <subcellularLocation>
        <location evidence="1">Endomembrane system</location>
        <topology evidence="1">Multi-pass membrane protein</topology>
    </subcellularLocation>
</comment>
<evidence type="ECO:0000256" key="2">
    <source>
        <dbReference type="ARBA" id="ARBA00022692"/>
    </source>
</evidence>
<evidence type="ECO:0000256" key="3">
    <source>
        <dbReference type="ARBA" id="ARBA00022989"/>
    </source>
</evidence>
<feature type="transmembrane region" description="Helical" evidence="5">
    <location>
        <begin position="229"/>
        <end position="251"/>
    </location>
</feature>
<dbReference type="InterPro" id="IPR008217">
    <property type="entry name" value="Ccc1_fam"/>
</dbReference>
<dbReference type="GO" id="GO:0012505">
    <property type="term" value="C:endomembrane system"/>
    <property type="evidence" value="ECO:0007669"/>
    <property type="project" value="UniProtKB-SubCell"/>
</dbReference>
<dbReference type="Pfam" id="PF01988">
    <property type="entry name" value="VIT1"/>
    <property type="match status" value="1"/>
</dbReference>
<feature type="transmembrane region" description="Helical" evidence="5">
    <location>
        <begin position="202"/>
        <end position="223"/>
    </location>
</feature>
<sequence>MMELSQELRTLLLKRQRDEVTGALLYQKMAKREKHEENRRLLEQMSRDENDHAAVWKHYTNTEVKPDSFKLFRLNLLSILLGFTFVLKIIQKDEQLAQQEYDVMIKQFPEAIAMEKDERGHEQAIIHMLDEERLQYVGSMVLGLNDALVELTGTIAGMTFALTNTRLVAMSGIITGISATLSMAASNYLAERADGNPNALKSCIYTGIAYLITVVLLVTPYLIFGNEMYLYALLTMLAIVLLIIFFFNYYISVAKDYKFSSRFLEMACISLGVAVISFVIGLLVKQFLGIDI</sequence>
<accession>A0A6N8UGH3</accession>
<reference evidence="6 7" key="2">
    <citation type="submission" date="2020-01" db="EMBL/GenBank/DDBJ databases">
        <title>Clostridiaceae sp. nov. isolated from the gut of human by culturomics.</title>
        <authorList>
            <person name="Chang Y."/>
        </authorList>
    </citation>
    <scope>NUCLEOTIDE SEQUENCE [LARGE SCALE GENOMIC DNA]</scope>
    <source>
        <strain evidence="6 7">DONG20-135</strain>
    </source>
</reference>
<dbReference type="SUPFAM" id="SSF47240">
    <property type="entry name" value="Ferritin-like"/>
    <property type="match status" value="1"/>
</dbReference>
<evidence type="ECO:0000256" key="4">
    <source>
        <dbReference type="ARBA" id="ARBA00023136"/>
    </source>
</evidence>
<dbReference type="CDD" id="cd01044">
    <property type="entry name" value="Ferritin_CCC1_N"/>
    <property type="match status" value="1"/>
</dbReference>
<dbReference type="EMBL" id="WUUQ01000006">
    <property type="protein sequence ID" value="MXQ74347.1"/>
    <property type="molecule type" value="Genomic_DNA"/>
</dbReference>
<gene>
    <name evidence="6" type="ORF">GSF08_10470</name>
</gene>
<organism evidence="6 7">
    <name type="scientific">Copranaerobaculum intestinale</name>
    <dbReference type="NCBI Taxonomy" id="2692629"/>
    <lineage>
        <taxon>Bacteria</taxon>
        <taxon>Bacillati</taxon>
        <taxon>Bacillota</taxon>
        <taxon>Erysipelotrichia</taxon>
        <taxon>Erysipelotrichales</taxon>
        <taxon>Erysipelotrichaceae</taxon>
        <taxon>Copranaerobaculum</taxon>
    </lineage>
</organism>
<evidence type="ECO:0000256" key="1">
    <source>
        <dbReference type="ARBA" id="ARBA00004127"/>
    </source>
</evidence>
<keyword evidence="2 5" id="KW-0812">Transmembrane</keyword>
<name>A0A6N8UGH3_9FIRM</name>
<evidence type="ECO:0000313" key="7">
    <source>
        <dbReference type="Proteomes" id="UP000434036"/>
    </source>
</evidence>
<protein>
    <submittedName>
        <fullName evidence="6">Rubrerythrin family protein</fullName>
    </submittedName>
</protein>
<evidence type="ECO:0000313" key="6">
    <source>
        <dbReference type="EMBL" id="MXQ74347.1"/>
    </source>
</evidence>
<proteinExistence type="predicted"/>
<dbReference type="InterPro" id="IPR009078">
    <property type="entry name" value="Ferritin-like_SF"/>
</dbReference>
<keyword evidence="3 5" id="KW-1133">Transmembrane helix</keyword>
<dbReference type="CDD" id="cd02431">
    <property type="entry name" value="Ferritin_CCC1_C"/>
    <property type="match status" value="1"/>
</dbReference>
<evidence type="ECO:0000256" key="5">
    <source>
        <dbReference type="SAM" id="Phobius"/>
    </source>
</evidence>
<keyword evidence="7" id="KW-1185">Reference proteome</keyword>
<reference evidence="6 7" key="1">
    <citation type="submission" date="2019-12" db="EMBL/GenBank/DDBJ databases">
        <authorList>
            <person name="Yang R."/>
        </authorList>
    </citation>
    <scope>NUCLEOTIDE SEQUENCE [LARGE SCALE GENOMIC DNA]</scope>
    <source>
        <strain evidence="6 7">DONG20-135</strain>
    </source>
</reference>
<dbReference type="Proteomes" id="UP000434036">
    <property type="component" value="Unassembled WGS sequence"/>
</dbReference>
<dbReference type="GO" id="GO:0030026">
    <property type="term" value="P:intracellular manganese ion homeostasis"/>
    <property type="evidence" value="ECO:0007669"/>
    <property type="project" value="InterPro"/>
</dbReference>
<dbReference type="GO" id="GO:0005384">
    <property type="term" value="F:manganese ion transmembrane transporter activity"/>
    <property type="evidence" value="ECO:0007669"/>
    <property type="project" value="InterPro"/>
</dbReference>
<dbReference type="InterPro" id="IPR039376">
    <property type="entry name" value="Ferritin_CCC1_N"/>
</dbReference>
<comment type="caution">
    <text evidence="6">The sequence shown here is derived from an EMBL/GenBank/DDBJ whole genome shotgun (WGS) entry which is preliminary data.</text>
</comment>
<feature type="transmembrane region" description="Helical" evidence="5">
    <location>
        <begin position="167"/>
        <end position="190"/>
    </location>
</feature>
<feature type="transmembrane region" description="Helical" evidence="5">
    <location>
        <begin position="263"/>
        <end position="284"/>
    </location>
</feature>